<dbReference type="Proteomes" id="UP000188354">
    <property type="component" value="Chromosome LG14"/>
</dbReference>
<accession>A0A1J7GCU5</accession>
<reference evidence="2 3" key="1">
    <citation type="journal article" date="2017" name="Plant Biotechnol. J.">
        <title>A comprehensive draft genome sequence for lupin (Lupinus angustifolius), an emerging health food: insights into plant-microbe interactions and legume evolution.</title>
        <authorList>
            <person name="Hane J.K."/>
            <person name="Ming Y."/>
            <person name="Kamphuis L.G."/>
            <person name="Nelson M.N."/>
            <person name="Garg G."/>
            <person name="Atkins C.A."/>
            <person name="Bayer P.E."/>
            <person name="Bravo A."/>
            <person name="Bringans S."/>
            <person name="Cannon S."/>
            <person name="Edwards D."/>
            <person name="Foley R."/>
            <person name="Gao L.L."/>
            <person name="Harrison M.J."/>
            <person name="Huang W."/>
            <person name="Hurgobin B."/>
            <person name="Li S."/>
            <person name="Liu C.W."/>
            <person name="McGrath A."/>
            <person name="Morahan G."/>
            <person name="Murray J."/>
            <person name="Weller J."/>
            <person name="Jian J."/>
            <person name="Singh K.B."/>
        </authorList>
    </citation>
    <scope>NUCLEOTIDE SEQUENCE [LARGE SCALE GENOMIC DNA]</scope>
    <source>
        <strain evidence="3">cv. Tanjil</strain>
        <tissue evidence="2">Whole plant</tissue>
    </source>
</reference>
<protein>
    <submittedName>
        <fullName evidence="2">Uncharacterized protein</fullName>
    </submittedName>
</protein>
<gene>
    <name evidence="2" type="ORF">TanjilG_18750</name>
</gene>
<evidence type="ECO:0000313" key="3">
    <source>
        <dbReference type="Proteomes" id="UP000188354"/>
    </source>
</evidence>
<proteinExistence type="predicted"/>
<sequence length="269" mass="29935">MDIPNRRKRKHGPLHAIRVLFMMRGHSRNSKLLHVDHGSKSMWIKFVGHMRLLHHHNNQLLHHPKSSDQPLPNTLLFPSPPSGDEDDKAITHASKGGEGDGAINYATKGDEGNIAITHASKGGEGDGAITHATKGDEGDKAITHTSIFLVEESNLHTPPLSRYASAVGLNELVSGDDDDNEKCSRYASAIGLNELVESDEDNENPEVIMEDDEECEENGYGDEMIDAKADEFIAEFYKQMRLQRFDIVGHHYKERSRRSLGEVDPCMHA</sequence>
<feature type="region of interest" description="Disordered" evidence="1">
    <location>
        <begin position="61"/>
        <end position="101"/>
    </location>
</feature>
<evidence type="ECO:0000256" key="1">
    <source>
        <dbReference type="SAM" id="MobiDB-lite"/>
    </source>
</evidence>
<organism evidence="2 3">
    <name type="scientific">Lupinus angustifolius</name>
    <name type="common">Narrow-leaved blue lupine</name>
    <dbReference type="NCBI Taxonomy" id="3871"/>
    <lineage>
        <taxon>Eukaryota</taxon>
        <taxon>Viridiplantae</taxon>
        <taxon>Streptophyta</taxon>
        <taxon>Embryophyta</taxon>
        <taxon>Tracheophyta</taxon>
        <taxon>Spermatophyta</taxon>
        <taxon>Magnoliopsida</taxon>
        <taxon>eudicotyledons</taxon>
        <taxon>Gunneridae</taxon>
        <taxon>Pentapetalae</taxon>
        <taxon>rosids</taxon>
        <taxon>fabids</taxon>
        <taxon>Fabales</taxon>
        <taxon>Fabaceae</taxon>
        <taxon>Papilionoideae</taxon>
        <taxon>50 kb inversion clade</taxon>
        <taxon>genistoids sensu lato</taxon>
        <taxon>core genistoids</taxon>
        <taxon>Genisteae</taxon>
        <taxon>Lupinus</taxon>
    </lineage>
</organism>
<dbReference type="Gramene" id="OIV98211">
    <property type="protein sequence ID" value="OIV98211"/>
    <property type="gene ID" value="TanjilG_18750"/>
</dbReference>
<name>A0A1J7GCU5_LUPAN</name>
<dbReference type="EMBL" id="CM007374">
    <property type="protein sequence ID" value="OIV98211.1"/>
    <property type="molecule type" value="Genomic_DNA"/>
</dbReference>
<dbReference type="InterPro" id="IPR008480">
    <property type="entry name" value="DUF761_pln"/>
</dbReference>
<dbReference type="PANTHER" id="PTHR36378:SF1">
    <property type="entry name" value="COTTON FIBER PROTEIN"/>
    <property type="match status" value="1"/>
</dbReference>
<evidence type="ECO:0000313" key="2">
    <source>
        <dbReference type="EMBL" id="OIV98211.1"/>
    </source>
</evidence>
<dbReference type="OMA" id="NESKSMW"/>
<keyword evidence="3" id="KW-1185">Reference proteome</keyword>
<dbReference type="Pfam" id="PF05553">
    <property type="entry name" value="DUF761"/>
    <property type="match status" value="1"/>
</dbReference>
<dbReference type="AlphaFoldDB" id="A0A1J7GCU5"/>
<dbReference type="PANTHER" id="PTHR36378">
    <property type="entry name" value="COTTON FIBER PROTEIN"/>
    <property type="match status" value="1"/>
</dbReference>